<name>A0A938XC12_9CLOT</name>
<comment type="similarity">
    <text evidence="2 9">Belongs to the branched chain amino acid transporter family.</text>
</comment>
<comment type="function">
    <text evidence="9">Component of the transport system for branched-chain amino acids.</text>
</comment>
<dbReference type="Pfam" id="PF05525">
    <property type="entry name" value="Branch_AA_trans"/>
    <property type="match status" value="1"/>
</dbReference>
<organism evidence="10 11">
    <name type="scientific">Mordavella massiliensis</name>
    <dbReference type="NCBI Taxonomy" id="1871024"/>
    <lineage>
        <taxon>Bacteria</taxon>
        <taxon>Bacillati</taxon>
        <taxon>Bacillota</taxon>
        <taxon>Clostridia</taxon>
        <taxon>Eubacteriales</taxon>
        <taxon>Clostridiaceae</taxon>
        <taxon>Mordavella</taxon>
    </lineage>
</organism>
<keyword evidence="8 9" id="KW-0472">Membrane</keyword>
<dbReference type="PANTHER" id="PTHR30588:SF0">
    <property type="entry name" value="BRANCHED-CHAIN AMINO ACID PERMEASE BRNQ"/>
    <property type="match status" value="1"/>
</dbReference>
<gene>
    <name evidence="10" type="primary">brnQ</name>
    <name evidence="10" type="ORF">H6A20_11455</name>
</gene>
<dbReference type="GO" id="GO:0005304">
    <property type="term" value="F:L-valine transmembrane transporter activity"/>
    <property type="evidence" value="ECO:0007669"/>
    <property type="project" value="TreeGrafter"/>
</dbReference>
<evidence type="ECO:0000256" key="9">
    <source>
        <dbReference type="RuleBase" id="RU362122"/>
    </source>
</evidence>
<reference evidence="10" key="1">
    <citation type="submission" date="2020-08" db="EMBL/GenBank/DDBJ databases">
        <authorList>
            <person name="Cejkova D."/>
            <person name="Kubasova T."/>
            <person name="Jahodarova E."/>
            <person name="Rychlik I."/>
        </authorList>
    </citation>
    <scope>NUCLEOTIDE SEQUENCE</scope>
    <source>
        <strain evidence="10">An582</strain>
    </source>
</reference>
<dbReference type="GO" id="GO:0015820">
    <property type="term" value="P:L-leucine transport"/>
    <property type="evidence" value="ECO:0007669"/>
    <property type="project" value="TreeGrafter"/>
</dbReference>
<accession>A0A938XC12</accession>
<dbReference type="RefSeq" id="WP_204907260.1">
    <property type="nucleotide sequence ID" value="NZ_JACJKS010000021.1"/>
</dbReference>
<feature type="transmembrane region" description="Helical" evidence="9">
    <location>
        <begin position="273"/>
        <end position="301"/>
    </location>
</feature>
<evidence type="ECO:0000256" key="5">
    <source>
        <dbReference type="ARBA" id="ARBA00022692"/>
    </source>
</evidence>
<feature type="transmembrane region" description="Helical" evidence="9">
    <location>
        <begin position="416"/>
        <end position="434"/>
    </location>
</feature>
<proteinExistence type="inferred from homology"/>
<dbReference type="AlphaFoldDB" id="A0A938XC12"/>
<dbReference type="GO" id="GO:0015190">
    <property type="term" value="F:L-leucine transmembrane transporter activity"/>
    <property type="evidence" value="ECO:0007669"/>
    <property type="project" value="TreeGrafter"/>
</dbReference>
<dbReference type="PANTHER" id="PTHR30588">
    <property type="entry name" value="BRANCHED-CHAIN AMINO ACID TRANSPORT SYSTEM 2 CARRIER PROTEIN"/>
    <property type="match status" value="1"/>
</dbReference>
<sequence length="441" mass="47222">MRKNIKKDILVTGFALFAIFFGSGNLIFPPQVGLLSGQYVPAAIAGIALTGILFPMLAVVSVGNMGDDLEDMMRHVTPWWHYFYMGVAILAVIFGTIPRCGGVAYESGFEGIFGDMPVQARFLFLFVFFAVSYYFAMNRSRVIDRVGSYLTPVLLVTLLIVIALAFIRPVAPVEGGVMESGGQAFVNAFLTGYNTADVGTGIICAGIFIEAFRQKGYTDRRQSRKAMAGIVTVGFVLLFIVYGGLAYLGAQGTRIYEADVDTTFLLTDLVRRLAGYGGGVVLALAVIFACLTTAIGMIATTGEWVADWTKEKIPYPVASLVITAAIFLVASTGVSNVLAISGPLFTVLFPMSVVMAALGLLGRRVPNDGMWKGAVFTAFFMSLFDALNVAASSGLLKADVSGIMDVIYVIPLAREGFAWLIPTVIGCIAGALLGRRKKEEA</sequence>
<feature type="transmembrane region" description="Helical" evidence="9">
    <location>
        <begin position="340"/>
        <end position="361"/>
    </location>
</feature>
<comment type="caution">
    <text evidence="10">The sequence shown here is derived from an EMBL/GenBank/DDBJ whole genome shotgun (WGS) entry which is preliminary data.</text>
</comment>
<dbReference type="GO" id="GO:0005886">
    <property type="term" value="C:plasma membrane"/>
    <property type="evidence" value="ECO:0007669"/>
    <property type="project" value="UniProtKB-SubCell"/>
</dbReference>
<evidence type="ECO:0000256" key="4">
    <source>
        <dbReference type="ARBA" id="ARBA00022475"/>
    </source>
</evidence>
<dbReference type="Proteomes" id="UP000705508">
    <property type="component" value="Unassembled WGS sequence"/>
</dbReference>
<reference evidence="10" key="2">
    <citation type="journal article" date="2021" name="Sci. Rep.">
        <title>The distribution of antibiotic resistance genes in chicken gut microbiota commensals.</title>
        <authorList>
            <person name="Juricova H."/>
            <person name="Matiasovicova J."/>
            <person name="Kubasova T."/>
            <person name="Cejkova D."/>
            <person name="Rychlik I."/>
        </authorList>
    </citation>
    <scope>NUCLEOTIDE SEQUENCE</scope>
    <source>
        <strain evidence="10">An582</strain>
    </source>
</reference>
<dbReference type="NCBIfam" id="TIGR00796">
    <property type="entry name" value="livcs"/>
    <property type="match status" value="1"/>
</dbReference>
<dbReference type="GO" id="GO:0015188">
    <property type="term" value="F:L-isoleucine transmembrane transporter activity"/>
    <property type="evidence" value="ECO:0007669"/>
    <property type="project" value="TreeGrafter"/>
</dbReference>
<dbReference type="InterPro" id="IPR004685">
    <property type="entry name" value="Brnchd-chn_aa_trnsp_Livcs"/>
</dbReference>
<protein>
    <recommendedName>
        <fullName evidence="9">Branched-chain amino acid transport system carrier protein</fullName>
    </recommendedName>
</protein>
<feature type="transmembrane region" description="Helical" evidence="9">
    <location>
        <begin position="149"/>
        <end position="168"/>
    </location>
</feature>
<keyword evidence="7 9" id="KW-1133">Transmembrane helix</keyword>
<dbReference type="GO" id="GO:0015818">
    <property type="term" value="P:isoleucine transport"/>
    <property type="evidence" value="ECO:0007669"/>
    <property type="project" value="TreeGrafter"/>
</dbReference>
<evidence type="ECO:0000256" key="2">
    <source>
        <dbReference type="ARBA" id="ARBA00008540"/>
    </source>
</evidence>
<evidence type="ECO:0000256" key="1">
    <source>
        <dbReference type="ARBA" id="ARBA00004651"/>
    </source>
</evidence>
<evidence type="ECO:0000256" key="3">
    <source>
        <dbReference type="ARBA" id="ARBA00022448"/>
    </source>
</evidence>
<keyword evidence="3 9" id="KW-0813">Transport</keyword>
<feature type="transmembrane region" description="Helical" evidence="9">
    <location>
        <begin position="40"/>
        <end position="60"/>
    </location>
</feature>
<keyword evidence="5 9" id="KW-0812">Transmembrane</keyword>
<feature type="transmembrane region" description="Helical" evidence="9">
    <location>
        <begin position="230"/>
        <end position="250"/>
    </location>
</feature>
<comment type="subcellular location">
    <subcellularLocation>
        <location evidence="1 9">Cell membrane</location>
        <topology evidence="1 9">Multi-pass membrane protein</topology>
    </subcellularLocation>
</comment>
<feature type="transmembrane region" description="Helical" evidence="9">
    <location>
        <begin position="373"/>
        <end position="396"/>
    </location>
</feature>
<evidence type="ECO:0000256" key="7">
    <source>
        <dbReference type="ARBA" id="ARBA00022989"/>
    </source>
</evidence>
<keyword evidence="4" id="KW-1003">Cell membrane</keyword>
<keyword evidence="6 9" id="KW-0029">Amino-acid transport</keyword>
<feature type="transmembrane region" description="Helical" evidence="9">
    <location>
        <begin position="188"/>
        <end position="209"/>
    </location>
</feature>
<feature type="transmembrane region" description="Helical" evidence="9">
    <location>
        <begin position="313"/>
        <end position="334"/>
    </location>
</feature>
<feature type="transmembrane region" description="Helical" evidence="9">
    <location>
        <begin position="118"/>
        <end position="137"/>
    </location>
</feature>
<dbReference type="EMBL" id="JACJKS010000021">
    <property type="protein sequence ID" value="MBM6949260.1"/>
    <property type="molecule type" value="Genomic_DNA"/>
</dbReference>
<evidence type="ECO:0000313" key="10">
    <source>
        <dbReference type="EMBL" id="MBM6949260.1"/>
    </source>
</evidence>
<evidence type="ECO:0000256" key="6">
    <source>
        <dbReference type="ARBA" id="ARBA00022970"/>
    </source>
</evidence>
<feature type="transmembrane region" description="Helical" evidence="9">
    <location>
        <begin position="9"/>
        <end position="28"/>
    </location>
</feature>
<feature type="transmembrane region" description="Helical" evidence="9">
    <location>
        <begin position="81"/>
        <end position="98"/>
    </location>
</feature>
<evidence type="ECO:0000256" key="8">
    <source>
        <dbReference type="ARBA" id="ARBA00023136"/>
    </source>
</evidence>
<evidence type="ECO:0000313" key="11">
    <source>
        <dbReference type="Proteomes" id="UP000705508"/>
    </source>
</evidence>